<dbReference type="SUPFAM" id="SSF81383">
    <property type="entry name" value="F-box domain"/>
    <property type="match status" value="1"/>
</dbReference>
<evidence type="ECO:0000259" key="1">
    <source>
        <dbReference type="PROSITE" id="PS50181"/>
    </source>
</evidence>
<gene>
    <name evidence="2" type="ORF">S7711_05048</name>
</gene>
<name>A0A084BAN8_STACB</name>
<dbReference type="AlphaFoldDB" id="A0A084BAN8"/>
<dbReference type="InterPro" id="IPR011050">
    <property type="entry name" value="Pectin_lyase_fold/virulence"/>
</dbReference>
<dbReference type="HOGENOM" id="CLU_662527_0_0_1"/>
<dbReference type="InterPro" id="IPR001810">
    <property type="entry name" value="F-box_dom"/>
</dbReference>
<dbReference type="Pfam" id="PF00646">
    <property type="entry name" value="F-box"/>
    <property type="match status" value="1"/>
</dbReference>
<protein>
    <recommendedName>
        <fullName evidence="1">F-box domain-containing protein</fullName>
    </recommendedName>
</protein>
<organism evidence="2 3">
    <name type="scientific">Stachybotrys chartarum (strain CBS 109288 / IBT 7711)</name>
    <name type="common">Toxic black mold</name>
    <name type="synonym">Stilbospora chartarum</name>
    <dbReference type="NCBI Taxonomy" id="1280523"/>
    <lineage>
        <taxon>Eukaryota</taxon>
        <taxon>Fungi</taxon>
        <taxon>Dikarya</taxon>
        <taxon>Ascomycota</taxon>
        <taxon>Pezizomycotina</taxon>
        <taxon>Sordariomycetes</taxon>
        <taxon>Hypocreomycetidae</taxon>
        <taxon>Hypocreales</taxon>
        <taxon>Stachybotryaceae</taxon>
        <taxon>Stachybotrys</taxon>
    </lineage>
</organism>
<feature type="non-terminal residue" evidence="2">
    <location>
        <position position="1"/>
    </location>
</feature>
<dbReference type="EMBL" id="KL647503">
    <property type="protein sequence ID" value="KEY74617.1"/>
    <property type="molecule type" value="Genomic_DNA"/>
</dbReference>
<evidence type="ECO:0000313" key="2">
    <source>
        <dbReference type="EMBL" id="KEY74617.1"/>
    </source>
</evidence>
<dbReference type="OrthoDB" id="3766406at2759"/>
<dbReference type="CDD" id="cd09917">
    <property type="entry name" value="F-box_SF"/>
    <property type="match status" value="1"/>
</dbReference>
<sequence length="362" mass="41340">YPVPLPIDARLLHLILLKERSIIKSPRFQDFIIINIAVIKIIMERFINIRQPLRNTKSSLSRIIHKIRLCRPGHPNGRCRLINLPADLVAVIITSLPPQSRLMLSLTCKTLHRIVHCCPGASLWMSKSQHLEYLCSISRGMSDVWMSFKWDRLGLLAEKGPKYLAAVLRPRRRTVKHHNDQMPDTESTTTFCSKIVDGRFLHKTVMEYGGEFQNASEAALKKLWVCAHQWILKSSTEPLPEGHPNRRYWNALVNSYREESLEPSSNIQFWTRCSSSNPCRIAAEAGATVIIGSDNMPYYPGSLGSSIPGTDRGIFHIEDAEYWHFAGITLAKGPYGVYVRNSNNCRFERLTTHNNYETGFHM</sequence>
<dbReference type="InterPro" id="IPR036047">
    <property type="entry name" value="F-box-like_dom_sf"/>
</dbReference>
<dbReference type="SUPFAM" id="SSF51126">
    <property type="entry name" value="Pectin lyase-like"/>
    <property type="match status" value="1"/>
</dbReference>
<dbReference type="Gene3D" id="2.160.20.10">
    <property type="entry name" value="Single-stranded right-handed beta-helix, Pectin lyase-like"/>
    <property type="match status" value="1"/>
</dbReference>
<proteinExistence type="predicted"/>
<accession>A0A084BAN8</accession>
<dbReference type="Proteomes" id="UP000028045">
    <property type="component" value="Unassembled WGS sequence"/>
</dbReference>
<feature type="domain" description="F-box" evidence="1">
    <location>
        <begin position="78"/>
        <end position="127"/>
    </location>
</feature>
<dbReference type="InterPro" id="IPR012334">
    <property type="entry name" value="Pectin_lyas_fold"/>
</dbReference>
<dbReference type="PROSITE" id="PS50181">
    <property type="entry name" value="FBOX"/>
    <property type="match status" value="1"/>
</dbReference>
<evidence type="ECO:0000313" key="3">
    <source>
        <dbReference type="Proteomes" id="UP000028045"/>
    </source>
</evidence>
<reference evidence="2 3" key="1">
    <citation type="journal article" date="2014" name="BMC Genomics">
        <title>Comparative genome sequencing reveals chemotype-specific gene clusters in the toxigenic black mold Stachybotrys.</title>
        <authorList>
            <person name="Semeiks J."/>
            <person name="Borek D."/>
            <person name="Otwinowski Z."/>
            <person name="Grishin N.V."/>
        </authorList>
    </citation>
    <scope>NUCLEOTIDE SEQUENCE [LARGE SCALE GENOMIC DNA]</scope>
    <source>
        <strain evidence="3">CBS 109288 / IBT 7711</strain>
    </source>
</reference>
<keyword evidence="3" id="KW-1185">Reference proteome</keyword>